<dbReference type="InterPro" id="IPR050587">
    <property type="entry name" value="GNT1/Glycosyltrans_8"/>
</dbReference>
<dbReference type="Gene3D" id="3.90.550.10">
    <property type="entry name" value="Spore Coat Polysaccharide Biosynthesis Protein SpsA, Chain A"/>
    <property type="match status" value="1"/>
</dbReference>
<dbReference type="GO" id="GO:0016757">
    <property type="term" value="F:glycosyltransferase activity"/>
    <property type="evidence" value="ECO:0007669"/>
    <property type="project" value="InterPro"/>
</dbReference>
<dbReference type="SUPFAM" id="SSF53448">
    <property type="entry name" value="Nucleotide-diphospho-sugar transferases"/>
    <property type="match status" value="1"/>
</dbReference>
<evidence type="ECO:0000313" key="1">
    <source>
        <dbReference type="EMBL" id="GHJ90113.1"/>
    </source>
</evidence>
<dbReference type="EMBL" id="BLZA01000057">
    <property type="protein sequence ID" value="GHJ90113.1"/>
    <property type="molecule type" value="Genomic_DNA"/>
</dbReference>
<gene>
    <name evidence="1" type="ORF">NliqN6_6515</name>
</gene>
<dbReference type="InterPro" id="IPR002495">
    <property type="entry name" value="Glyco_trans_8"/>
</dbReference>
<name>A0A8H3YI75_9TREE</name>
<accession>A0A8H3YI75</accession>
<dbReference type="AlphaFoldDB" id="A0A8H3YI75"/>
<protein>
    <recommendedName>
        <fullName evidence="3">Glycosyltransferase family 8 protein</fullName>
    </recommendedName>
</protein>
<sequence>MTRGPNPLHTGCWATLLTKASYLQGVMVLDATLKAVGSKYPLIVMATVDLPQDCRDVLNSASIPIVDVETIYPTPERHSLVENDHRFRDTWTKLRVFEMVNFDRVVLVDADMLVFQNMDELMTMPMPGKDYIAACHACTCNPRRFAHYPADWTPENCAFTPLSHPEGSHQAIPITASSPRTHQLLNSGLVVLSPSLDMMDHIVDFIHTSPEIPGYRFPDQDALAAIFAGKWLPLPYVYNALKTLRTVHKSLWNDDSVKNIHYILDKPWDVVPGPNASWPMTGTEHAEVHRWWWDKYRDVLQTMKQRPDSGWELVDTYVSH</sequence>
<dbReference type="CDD" id="cd02537">
    <property type="entry name" value="GT8_Glycogenin"/>
    <property type="match status" value="1"/>
</dbReference>
<evidence type="ECO:0008006" key="3">
    <source>
        <dbReference type="Google" id="ProtNLM"/>
    </source>
</evidence>
<dbReference type="Pfam" id="PF01501">
    <property type="entry name" value="Glyco_transf_8"/>
    <property type="match status" value="1"/>
</dbReference>
<reference evidence="1" key="1">
    <citation type="submission" date="2020-07" db="EMBL/GenBank/DDBJ databases">
        <title>Draft Genome Sequence of a Deep-Sea Yeast, Naganishia (Cryptococcus) liquefaciens strain N6.</title>
        <authorList>
            <person name="Han Y.W."/>
            <person name="Kajitani R."/>
            <person name="Morimoto H."/>
            <person name="Parhat M."/>
            <person name="Tsubouchi H."/>
            <person name="Bakenova O."/>
            <person name="Ogata M."/>
            <person name="Argunhan B."/>
            <person name="Aoki R."/>
            <person name="Kajiwara S."/>
            <person name="Itoh T."/>
            <person name="Iwasaki H."/>
        </authorList>
    </citation>
    <scope>NUCLEOTIDE SEQUENCE</scope>
    <source>
        <strain evidence="1">N6</strain>
    </source>
</reference>
<dbReference type="OrthoDB" id="2014201at2759"/>
<organism evidence="1 2">
    <name type="scientific">Naganishia liquefaciens</name>
    <dbReference type="NCBI Taxonomy" id="104408"/>
    <lineage>
        <taxon>Eukaryota</taxon>
        <taxon>Fungi</taxon>
        <taxon>Dikarya</taxon>
        <taxon>Basidiomycota</taxon>
        <taxon>Agaricomycotina</taxon>
        <taxon>Tremellomycetes</taxon>
        <taxon>Filobasidiales</taxon>
        <taxon>Filobasidiaceae</taxon>
        <taxon>Naganishia</taxon>
    </lineage>
</organism>
<proteinExistence type="predicted"/>
<dbReference type="Proteomes" id="UP000620104">
    <property type="component" value="Unassembled WGS sequence"/>
</dbReference>
<comment type="caution">
    <text evidence="1">The sequence shown here is derived from an EMBL/GenBank/DDBJ whole genome shotgun (WGS) entry which is preliminary data.</text>
</comment>
<dbReference type="InterPro" id="IPR029044">
    <property type="entry name" value="Nucleotide-diphossugar_trans"/>
</dbReference>
<evidence type="ECO:0000313" key="2">
    <source>
        <dbReference type="Proteomes" id="UP000620104"/>
    </source>
</evidence>
<dbReference type="PANTHER" id="PTHR11183">
    <property type="entry name" value="GLYCOGENIN SUBFAMILY MEMBER"/>
    <property type="match status" value="1"/>
</dbReference>
<keyword evidence="2" id="KW-1185">Reference proteome</keyword>